<dbReference type="EMBL" id="ML975150">
    <property type="protein sequence ID" value="KAF1816066.1"/>
    <property type="molecule type" value="Genomic_DNA"/>
</dbReference>
<name>A0A6G1GDT1_9PEZI</name>
<feature type="region of interest" description="Disordered" evidence="1">
    <location>
        <begin position="1"/>
        <end position="44"/>
    </location>
</feature>
<proteinExistence type="predicted"/>
<accession>A0A6G1GDT1</accession>
<reference evidence="2 4" key="1">
    <citation type="submission" date="2020-01" db="EMBL/GenBank/DDBJ databases">
        <authorList>
            <consortium name="DOE Joint Genome Institute"/>
            <person name="Haridas S."/>
            <person name="Albert R."/>
            <person name="Binder M."/>
            <person name="Bloem J."/>
            <person name="Labutti K."/>
            <person name="Salamov A."/>
            <person name="Andreopoulos B."/>
            <person name="Baker S.E."/>
            <person name="Barry K."/>
            <person name="Bills G."/>
            <person name="Bluhm B.H."/>
            <person name="Cannon C."/>
            <person name="Castanera R."/>
            <person name="Culley D.E."/>
            <person name="Daum C."/>
            <person name="Ezra D."/>
            <person name="Gonzalez J.B."/>
            <person name="Henrissat B."/>
            <person name="Kuo A."/>
            <person name="Liang C."/>
            <person name="Lipzen A."/>
            <person name="Lutzoni F."/>
            <person name="Magnuson J."/>
            <person name="Mondo S."/>
            <person name="Nolan M."/>
            <person name="Ohm R."/>
            <person name="Pangilinan J."/>
            <person name="Park H.-J."/>
            <person name="Ramirez L."/>
            <person name="Alfaro M."/>
            <person name="Sun H."/>
            <person name="Tritt A."/>
            <person name="Yoshinaga Y."/>
            <person name="Zwiers L.-H."/>
            <person name="Turgeon B.G."/>
            <person name="Goodwin S.B."/>
            <person name="Spatafora J.W."/>
            <person name="Crous P.W."/>
            <person name="Grigoriev I.V."/>
        </authorList>
    </citation>
    <scope>NUCLEOTIDE SEQUENCE</scope>
    <source>
        <strain evidence="2 4">CBS 781.70</strain>
    </source>
</reference>
<dbReference type="Proteomes" id="UP000504638">
    <property type="component" value="Unplaced"/>
</dbReference>
<evidence type="ECO:0000313" key="4">
    <source>
        <dbReference type="RefSeq" id="XP_033537697.1"/>
    </source>
</evidence>
<organism evidence="2">
    <name type="scientific">Eremomyces bilateralis CBS 781.70</name>
    <dbReference type="NCBI Taxonomy" id="1392243"/>
    <lineage>
        <taxon>Eukaryota</taxon>
        <taxon>Fungi</taxon>
        <taxon>Dikarya</taxon>
        <taxon>Ascomycota</taxon>
        <taxon>Pezizomycotina</taxon>
        <taxon>Dothideomycetes</taxon>
        <taxon>Dothideomycetes incertae sedis</taxon>
        <taxon>Eremomycetales</taxon>
        <taxon>Eremomycetaceae</taxon>
        <taxon>Eremomyces</taxon>
    </lineage>
</organism>
<dbReference type="RefSeq" id="XP_033537697.1">
    <property type="nucleotide sequence ID" value="XM_033673617.1"/>
</dbReference>
<dbReference type="AlphaFoldDB" id="A0A6G1GDT1"/>
<keyword evidence="3" id="KW-1185">Reference proteome</keyword>
<evidence type="ECO:0000256" key="1">
    <source>
        <dbReference type="SAM" id="MobiDB-lite"/>
    </source>
</evidence>
<evidence type="ECO:0000313" key="3">
    <source>
        <dbReference type="Proteomes" id="UP000504638"/>
    </source>
</evidence>
<feature type="compositionally biased region" description="Low complexity" evidence="1">
    <location>
        <begin position="14"/>
        <end position="44"/>
    </location>
</feature>
<sequence>MARNCMPPGGEQTGSASAAGDSSTGGSSAGDSAAGDSSAGDCSAPTDACPSTALVPVSLVPVVVVVSAPVSADSLPSASTVPSPGIARCGISFDDSDGWRRCSNSRSDERRSCSSCWSGFLKEAGMVSERSVR</sequence>
<reference evidence="4" key="3">
    <citation type="submission" date="2025-04" db="UniProtKB">
        <authorList>
            <consortium name="RefSeq"/>
        </authorList>
    </citation>
    <scope>IDENTIFICATION</scope>
    <source>
        <strain evidence="4">CBS 781.70</strain>
    </source>
</reference>
<evidence type="ECO:0000313" key="2">
    <source>
        <dbReference type="EMBL" id="KAF1816066.1"/>
    </source>
</evidence>
<dbReference type="GeneID" id="54414187"/>
<reference evidence="4" key="2">
    <citation type="submission" date="2020-04" db="EMBL/GenBank/DDBJ databases">
        <authorList>
            <consortium name="NCBI Genome Project"/>
        </authorList>
    </citation>
    <scope>NUCLEOTIDE SEQUENCE</scope>
    <source>
        <strain evidence="4">CBS 781.70</strain>
    </source>
</reference>
<protein>
    <submittedName>
        <fullName evidence="2 4">Uncharacterized protein</fullName>
    </submittedName>
</protein>
<gene>
    <name evidence="2 4" type="ORF">P152DRAFT_109810</name>
</gene>